<accession>A9KH98</accession>
<evidence type="ECO:0000313" key="3">
    <source>
        <dbReference type="EMBL" id="ABS78543.2"/>
    </source>
</evidence>
<proteinExistence type="predicted"/>
<organism evidence="3 4">
    <name type="scientific">Coxiella burnetii (strain Dugway 5J108-111)</name>
    <dbReference type="NCBI Taxonomy" id="434922"/>
    <lineage>
        <taxon>Bacteria</taxon>
        <taxon>Pseudomonadati</taxon>
        <taxon>Pseudomonadota</taxon>
        <taxon>Gammaproteobacteria</taxon>
        <taxon>Legionellales</taxon>
        <taxon>Coxiellaceae</taxon>
        <taxon>Coxiella</taxon>
    </lineage>
</organism>
<gene>
    <name evidence="3" type="ordered locus">CBUD_A0070</name>
</gene>
<dbReference type="KEGG" id="cbd:CBUD_A0070"/>
<reference evidence="3 4" key="1">
    <citation type="journal article" date="2009" name="Infect. Immun.">
        <title>Comparative genomics reveal extensive transposon-mediated genomic plasticity and diversity among potential effector proteins within the genus Coxiella.</title>
        <authorList>
            <person name="Beare P.A."/>
            <person name="Unsworth N."/>
            <person name="Andoh M."/>
            <person name="Voth D.E."/>
            <person name="Omsland A."/>
            <person name="Gilk S.D."/>
            <person name="Williams K.P."/>
            <person name="Sobral B.W."/>
            <person name="Kupko J.J.III."/>
            <person name="Porcella S.F."/>
            <person name="Samuel J.E."/>
            <person name="Heinzen R.A."/>
        </authorList>
    </citation>
    <scope>NUCLEOTIDE SEQUENCE [LARGE SCALE GENOMIC DNA]</scope>
    <source>
        <strain evidence="3 4">Dugway 5J108-111</strain>
        <plasmid evidence="4">pQpDG</plasmid>
    </source>
</reference>
<keyword evidence="3" id="KW-0614">Plasmid</keyword>
<dbReference type="AlphaFoldDB" id="A9KH98"/>
<sequence>MKKDKNGMDKIKSIPTRHKPNAQKKYRRSQANKGLVRFELQVRADAKKRFEAMVQAAAEEYPEPWNERQRMAKARARIFEEITQGTLHEFFTLKEEIERLKEEVKTLSPQFFQSENIAPTPLPEAIRSLPDNPQQLKAILAKIYQTGLQAQLAVKEYKRRAEQYLKLYEAASNSNEELKSRLKKEQDVTFED</sequence>
<evidence type="ECO:0000256" key="2">
    <source>
        <dbReference type="SAM" id="MobiDB-lite"/>
    </source>
</evidence>
<keyword evidence="1" id="KW-0175">Coiled coil</keyword>
<dbReference type="Proteomes" id="UP000008555">
    <property type="component" value="Plasmid pQpDG"/>
</dbReference>
<protein>
    <submittedName>
        <fullName evidence="3">Uncharacterized protein</fullName>
    </submittedName>
</protein>
<dbReference type="HOGENOM" id="CLU_1459003_0_0_6"/>
<geneLocation type="plasmid" evidence="3 4">
    <name>pQpDG</name>
</geneLocation>
<name>A9KH98_COXBN</name>
<feature type="compositionally biased region" description="Basic residues" evidence="2">
    <location>
        <begin position="15"/>
        <end position="30"/>
    </location>
</feature>
<evidence type="ECO:0000313" key="4">
    <source>
        <dbReference type="Proteomes" id="UP000008555"/>
    </source>
</evidence>
<feature type="compositionally biased region" description="Basic and acidic residues" evidence="2">
    <location>
        <begin position="1"/>
        <end position="12"/>
    </location>
</feature>
<feature type="coiled-coil region" evidence="1">
    <location>
        <begin position="154"/>
        <end position="188"/>
    </location>
</feature>
<feature type="region of interest" description="Disordered" evidence="2">
    <location>
        <begin position="1"/>
        <end position="30"/>
    </location>
</feature>
<dbReference type="EMBL" id="CP000735">
    <property type="protein sequence ID" value="ABS78543.2"/>
    <property type="molecule type" value="Genomic_DNA"/>
</dbReference>
<evidence type="ECO:0000256" key="1">
    <source>
        <dbReference type="SAM" id="Coils"/>
    </source>
</evidence>